<dbReference type="RefSeq" id="WP_139133557.1">
    <property type="nucleotide sequence ID" value="NZ_FMKA01000019.1"/>
</dbReference>
<evidence type="ECO:0000313" key="1">
    <source>
        <dbReference type="EMBL" id="SCP98312.1"/>
    </source>
</evidence>
<dbReference type="EMBL" id="FMKA01000019">
    <property type="protein sequence ID" value="SCP98312.1"/>
    <property type="molecule type" value="Genomic_DNA"/>
</dbReference>
<dbReference type="STRING" id="1619234.SAMN05421730_101921"/>
<gene>
    <name evidence="1" type="ORF">SAMN05421730_101921</name>
</gene>
<dbReference type="OrthoDB" id="1912553at2"/>
<evidence type="ECO:0000313" key="2">
    <source>
        <dbReference type="Proteomes" id="UP000199315"/>
    </source>
</evidence>
<organism evidence="1 2">
    <name type="scientific">Anaerobium acetethylicum</name>
    <dbReference type="NCBI Taxonomy" id="1619234"/>
    <lineage>
        <taxon>Bacteria</taxon>
        <taxon>Bacillati</taxon>
        <taxon>Bacillota</taxon>
        <taxon>Clostridia</taxon>
        <taxon>Lachnospirales</taxon>
        <taxon>Lachnospiraceae</taxon>
        <taxon>Anaerobium</taxon>
    </lineage>
</organism>
<dbReference type="Proteomes" id="UP000199315">
    <property type="component" value="Unassembled WGS sequence"/>
</dbReference>
<protein>
    <submittedName>
        <fullName evidence="1">Uncharacterized protein</fullName>
    </submittedName>
</protein>
<reference evidence="1 2" key="1">
    <citation type="submission" date="2016-09" db="EMBL/GenBank/DDBJ databases">
        <authorList>
            <person name="Capua I."/>
            <person name="De Benedictis P."/>
            <person name="Joannis T."/>
            <person name="Lombin L.H."/>
            <person name="Cattoli G."/>
        </authorList>
    </citation>
    <scope>NUCLEOTIDE SEQUENCE [LARGE SCALE GENOMIC DNA]</scope>
    <source>
        <strain evidence="1 2">GluBS11</strain>
    </source>
</reference>
<proteinExistence type="predicted"/>
<sequence>MGSSQQRGFTLCMIKCHKEIKNATVAGNLAANLFLNNAMVGQVNDNFVLSLTNEKLYIDVYNYCTYGGLAELLYTEEFDRDAIRSFEVRSEGEKEYIDLTIQKKHKEDKRHLFRYNKEGDNLAMEMKELLELKV</sequence>
<keyword evidence="2" id="KW-1185">Reference proteome</keyword>
<accession>A0A1D3TVU2</accession>
<dbReference type="AlphaFoldDB" id="A0A1D3TVU2"/>
<name>A0A1D3TVU2_9FIRM</name>